<evidence type="ECO:0000256" key="1">
    <source>
        <dbReference type="ARBA" id="ARBA00004225"/>
    </source>
</evidence>
<evidence type="ECO:0000256" key="8">
    <source>
        <dbReference type="ARBA" id="ARBA00022967"/>
    </source>
</evidence>
<comment type="subcellular location">
    <subcellularLocation>
        <location evidence="1">Mitochondrion membrane</location>
        <topology evidence="1">Multi-pass membrane protein</topology>
    </subcellularLocation>
</comment>
<evidence type="ECO:0000256" key="3">
    <source>
        <dbReference type="ARBA" id="ARBA00012944"/>
    </source>
</evidence>
<keyword evidence="7 16" id="KW-0812">Transmembrane</keyword>
<dbReference type="PANTHER" id="PTHR11435:SF1">
    <property type="entry name" value="NADH-UBIQUINONE OXIDOREDUCTASE CHAIN 6"/>
    <property type="match status" value="1"/>
</dbReference>
<evidence type="ECO:0000256" key="9">
    <source>
        <dbReference type="ARBA" id="ARBA00022982"/>
    </source>
</evidence>
<keyword evidence="5" id="KW-0813">Transport</keyword>
<feature type="transmembrane region" description="Helical" evidence="16">
    <location>
        <begin position="132"/>
        <end position="151"/>
    </location>
</feature>
<dbReference type="GO" id="GO:0008137">
    <property type="term" value="F:NADH dehydrogenase (ubiquinone) activity"/>
    <property type="evidence" value="ECO:0007669"/>
    <property type="project" value="UniProtKB-EC"/>
</dbReference>
<evidence type="ECO:0000256" key="6">
    <source>
        <dbReference type="ARBA" id="ARBA00022660"/>
    </source>
</evidence>
<feature type="transmembrane region" description="Helical" evidence="16">
    <location>
        <begin position="78"/>
        <end position="99"/>
    </location>
</feature>
<name>A0A344ALH3_9HEMI</name>
<comment type="similarity">
    <text evidence="2">Belongs to the complex I subunit 6 family.</text>
</comment>
<keyword evidence="11" id="KW-0520">NAD</keyword>
<keyword evidence="8" id="KW-1278">Translocase</keyword>
<evidence type="ECO:0000256" key="15">
    <source>
        <dbReference type="ARBA" id="ARBA00049551"/>
    </source>
</evidence>
<evidence type="ECO:0000256" key="14">
    <source>
        <dbReference type="ARBA" id="ARBA00031019"/>
    </source>
</evidence>
<reference evidence="17" key="1">
    <citation type="journal article" date="2018" name="J. Hered.">
        <title>One hundred mitochondrial genomes of cicadas.</title>
        <authorList>
            <person name="Lukasik P."/>
            <person name="Chong R.A."/>
            <person name="Nazario K."/>
            <person name="Matsuura Y."/>
            <person name="Bublitz D."/>
            <person name="Campbell M.A."/>
            <person name="Meyer M."/>
            <person name="Van Leuven J.T."/>
            <person name="Pessacq P."/>
            <person name="Veloso C."/>
            <person name="Simon C."/>
            <person name="McCutcheon J.P."/>
        </authorList>
    </citation>
    <scope>NUCLEOTIDE SEQUENCE</scope>
    <source>
        <strain evidence="17">EUTCHI</strain>
        <tissue evidence="17">Bacteriome and fat body</tissue>
    </source>
</reference>
<reference evidence="17" key="2">
    <citation type="journal article" date="2018" name="Proc. Natl. Acad. Sci. U.S.A.">
        <title>Recurrent symbiont recruitment from fungal parasites in cicadas.</title>
        <authorList>
            <person name="Yu M."/>
            <person name="Moriyama M."/>
            <person name="Lukasik P."/>
            <person name="Vanderpool D."/>
            <person name="Tanahashi M."/>
            <person name="Meng X.-Y."/>
            <person name="McCutcheon J.P."/>
            <person name="Fukatsu T."/>
        </authorList>
    </citation>
    <scope>NUCLEOTIDE SEQUENCE</scope>
    <source>
        <strain evidence="17">EUTCHI</strain>
        <tissue evidence="17">Bacteriome and fat body</tissue>
    </source>
</reference>
<geneLocation type="mitochondrion" evidence="17"/>
<keyword evidence="10 16" id="KW-1133">Transmembrane helix</keyword>
<evidence type="ECO:0000256" key="12">
    <source>
        <dbReference type="ARBA" id="ARBA00023128"/>
    </source>
</evidence>
<dbReference type="EC" id="7.1.1.2" evidence="3"/>
<dbReference type="GO" id="GO:0031966">
    <property type="term" value="C:mitochondrial membrane"/>
    <property type="evidence" value="ECO:0007669"/>
    <property type="project" value="UniProtKB-SubCell"/>
</dbReference>
<feature type="transmembrane region" description="Helical" evidence="16">
    <location>
        <begin position="45"/>
        <end position="66"/>
    </location>
</feature>
<keyword evidence="13 16" id="KW-0472">Membrane</keyword>
<organism evidence="17">
    <name type="scientific">Euterpnosia chibensis</name>
    <dbReference type="NCBI Taxonomy" id="2170266"/>
    <lineage>
        <taxon>Eukaryota</taxon>
        <taxon>Metazoa</taxon>
        <taxon>Ecdysozoa</taxon>
        <taxon>Arthropoda</taxon>
        <taxon>Hexapoda</taxon>
        <taxon>Insecta</taxon>
        <taxon>Pterygota</taxon>
        <taxon>Neoptera</taxon>
        <taxon>Paraneoptera</taxon>
        <taxon>Hemiptera</taxon>
        <taxon>Auchenorrhyncha</taxon>
        <taxon>Cicadoidea</taxon>
        <taxon>Cicadidae</taxon>
        <taxon>Cicadinae</taxon>
        <taxon>Leptopsaltriini</taxon>
        <taxon>Euterpnosia</taxon>
    </lineage>
</organism>
<keyword evidence="6" id="KW-0679">Respiratory chain</keyword>
<evidence type="ECO:0000256" key="16">
    <source>
        <dbReference type="SAM" id="Phobius"/>
    </source>
</evidence>
<comment type="catalytic activity">
    <reaction evidence="15">
        <text>a ubiquinone + NADH + 5 H(+)(in) = a ubiquinol + NAD(+) + 4 H(+)(out)</text>
        <dbReference type="Rhea" id="RHEA:29091"/>
        <dbReference type="Rhea" id="RHEA-COMP:9565"/>
        <dbReference type="Rhea" id="RHEA-COMP:9566"/>
        <dbReference type="ChEBI" id="CHEBI:15378"/>
        <dbReference type="ChEBI" id="CHEBI:16389"/>
        <dbReference type="ChEBI" id="CHEBI:17976"/>
        <dbReference type="ChEBI" id="CHEBI:57540"/>
        <dbReference type="ChEBI" id="CHEBI:57945"/>
        <dbReference type="EC" id="7.1.1.2"/>
    </reaction>
</comment>
<evidence type="ECO:0000256" key="11">
    <source>
        <dbReference type="ARBA" id="ARBA00023027"/>
    </source>
</evidence>
<dbReference type="AlphaFoldDB" id="A0A344ALH3"/>
<evidence type="ECO:0000256" key="10">
    <source>
        <dbReference type="ARBA" id="ARBA00022989"/>
    </source>
</evidence>
<protein>
    <recommendedName>
        <fullName evidence="4">NADH-ubiquinone oxidoreductase chain 6</fullName>
        <ecNumber evidence="3">7.1.1.2</ecNumber>
    </recommendedName>
    <alternativeName>
        <fullName evidence="14">NADH dehydrogenase subunit 6</fullName>
    </alternativeName>
</protein>
<accession>A0A344ALH3</accession>
<dbReference type="EMBL" id="MG737719">
    <property type="protein sequence ID" value="AWV83221.1"/>
    <property type="molecule type" value="Genomic_DNA"/>
</dbReference>
<evidence type="ECO:0000256" key="7">
    <source>
        <dbReference type="ARBA" id="ARBA00022692"/>
    </source>
</evidence>
<proteinExistence type="inferred from homology"/>
<keyword evidence="9" id="KW-0249">Electron transport</keyword>
<gene>
    <name evidence="17" type="primary">nad6</name>
</gene>
<evidence type="ECO:0000313" key="17">
    <source>
        <dbReference type="EMBL" id="AWV83221.1"/>
    </source>
</evidence>
<keyword evidence="12 17" id="KW-0496">Mitochondrion</keyword>
<sequence length="161" mass="19005">MKMLILMLMLLSMNFMFMKHPLSMGFILLMQTIFSSLTCSLNLNSYFTSYMLFLIFVGGMMILFMYMSSIASNEKFYFSMKLMLFNILMIFLYSMINLINMYNQNMIMLINLYNEHCNYLMNKLYMLPSGNITLLMIIYLLFTLVIVSNIIKLKSSPLRSN</sequence>
<evidence type="ECO:0000256" key="13">
    <source>
        <dbReference type="ARBA" id="ARBA00023136"/>
    </source>
</evidence>
<dbReference type="PANTHER" id="PTHR11435">
    <property type="entry name" value="NADH UBIQUINONE OXIDOREDUCTASE SUBUNIT ND6"/>
    <property type="match status" value="1"/>
</dbReference>
<dbReference type="InterPro" id="IPR050269">
    <property type="entry name" value="ComplexI_Subunit6"/>
</dbReference>
<evidence type="ECO:0000256" key="2">
    <source>
        <dbReference type="ARBA" id="ARBA00005698"/>
    </source>
</evidence>
<evidence type="ECO:0000256" key="4">
    <source>
        <dbReference type="ARBA" id="ARBA00021095"/>
    </source>
</evidence>
<evidence type="ECO:0000256" key="5">
    <source>
        <dbReference type="ARBA" id="ARBA00022448"/>
    </source>
</evidence>